<evidence type="ECO:0000256" key="3">
    <source>
        <dbReference type="ARBA" id="ARBA00009081"/>
    </source>
</evidence>
<evidence type="ECO:0000256" key="1">
    <source>
        <dbReference type="ARBA" id="ARBA00004123"/>
    </source>
</evidence>
<evidence type="ECO:0000313" key="8">
    <source>
        <dbReference type="Proteomes" id="UP000694422"/>
    </source>
</evidence>
<reference evidence="7" key="1">
    <citation type="submission" date="2025-08" db="UniProtKB">
        <authorList>
            <consortium name="Ensembl"/>
        </authorList>
    </citation>
    <scope>IDENTIFICATION</scope>
</reference>
<evidence type="ECO:0000256" key="5">
    <source>
        <dbReference type="ARBA" id="ARBA00023242"/>
    </source>
</evidence>
<comment type="subcellular location">
    <subcellularLocation>
        <location evidence="2">Cytoplasm</location>
    </subcellularLocation>
    <subcellularLocation>
        <location evidence="1">Nucleus</location>
    </subcellularLocation>
</comment>
<keyword evidence="8" id="KW-1185">Reference proteome</keyword>
<accession>A0A8C9UMS9</accession>
<dbReference type="GO" id="GO:0035088">
    <property type="term" value="P:establishment or maintenance of apical/basal cell polarity"/>
    <property type="evidence" value="ECO:0007669"/>
    <property type="project" value="TreeGrafter"/>
</dbReference>
<evidence type="ECO:0000256" key="2">
    <source>
        <dbReference type="ARBA" id="ARBA00004496"/>
    </source>
</evidence>
<evidence type="ECO:0000259" key="6">
    <source>
        <dbReference type="Pfam" id="PF16005"/>
    </source>
</evidence>
<feature type="domain" description="KH-like RNA-binding" evidence="6">
    <location>
        <begin position="78"/>
        <end position="128"/>
    </location>
</feature>
<keyword evidence="4" id="KW-0963">Cytoplasm</keyword>
<dbReference type="PANTHER" id="PTHR19447:SF14">
    <property type="entry name" value="OOCYTE-EXPRESSED PROTEIN HOMOLOG"/>
    <property type="match status" value="1"/>
</dbReference>
<dbReference type="Proteomes" id="UP000694422">
    <property type="component" value="Unplaced"/>
</dbReference>
<dbReference type="InterPro" id="IPR051778">
    <property type="entry name" value="KHDC1"/>
</dbReference>
<dbReference type="GO" id="GO:0005634">
    <property type="term" value="C:nucleus"/>
    <property type="evidence" value="ECO:0007669"/>
    <property type="project" value="UniProtKB-SubCell"/>
</dbReference>
<sequence length="167" mass="19117">MSQALLRVDPTDTGELVEITVFGQPAAKTRVKNILQSLAVWFRELRDQRAKKIKRLEELLKASSPYPETIQHPVEYTVLSEMEWMSQALLRVDPTDTGELVEITVFGQPAVKTRVKNILQSLAVWFRELLACLPAKKIKRLEEFLKASSPYPETIQHPVEYKQDGNN</sequence>
<keyword evidence="5" id="KW-0539">Nucleus</keyword>
<reference evidence="7" key="2">
    <citation type="submission" date="2025-09" db="UniProtKB">
        <authorList>
            <consortium name="Ensembl"/>
        </authorList>
    </citation>
    <scope>IDENTIFICATION</scope>
</reference>
<dbReference type="InterPro" id="IPR036612">
    <property type="entry name" value="KH_dom_type_1_sf"/>
</dbReference>
<dbReference type="Ensembl" id="ENSSDAT00000008846.1">
    <property type="protein sequence ID" value="ENSSDAP00000007766.1"/>
    <property type="gene ID" value="ENSSDAG00000007099.1"/>
</dbReference>
<dbReference type="GO" id="GO:0003723">
    <property type="term" value="F:RNA binding"/>
    <property type="evidence" value="ECO:0007669"/>
    <property type="project" value="InterPro"/>
</dbReference>
<name>A0A8C9UMS9_SPEDA</name>
<dbReference type="AlphaFoldDB" id="A0A8C9UMS9"/>
<dbReference type="GO" id="GO:0005737">
    <property type="term" value="C:cytoplasm"/>
    <property type="evidence" value="ECO:0007669"/>
    <property type="project" value="UniProtKB-SubCell"/>
</dbReference>
<dbReference type="GO" id="GO:0032991">
    <property type="term" value="C:protein-containing complex"/>
    <property type="evidence" value="ECO:0007669"/>
    <property type="project" value="TreeGrafter"/>
</dbReference>
<feature type="domain" description="KH-like RNA-binding" evidence="6">
    <location>
        <begin position="1"/>
        <end position="44"/>
    </location>
</feature>
<comment type="similarity">
    <text evidence="3">Belongs to the KHDC1 family.</text>
</comment>
<evidence type="ECO:0000256" key="4">
    <source>
        <dbReference type="ARBA" id="ARBA00022490"/>
    </source>
</evidence>
<dbReference type="Gene3D" id="3.30.1370.10">
    <property type="entry name" value="K Homology domain, type 1"/>
    <property type="match status" value="2"/>
</dbReference>
<proteinExistence type="inferred from homology"/>
<dbReference type="PANTHER" id="PTHR19447">
    <property type="entry name" value="OOCYTE-EXPRESSED PROTEIN HOMOLOG-RELATED"/>
    <property type="match status" value="1"/>
</dbReference>
<dbReference type="InterPro" id="IPR031952">
    <property type="entry name" value="MOEP19_KH-like"/>
</dbReference>
<protein>
    <recommendedName>
        <fullName evidence="6">KH-like RNA-binding domain-containing protein</fullName>
    </recommendedName>
</protein>
<dbReference type="GO" id="GO:0009880">
    <property type="term" value="P:embryonic pattern specification"/>
    <property type="evidence" value="ECO:0007669"/>
    <property type="project" value="TreeGrafter"/>
</dbReference>
<organism evidence="7 8">
    <name type="scientific">Spermophilus dauricus</name>
    <name type="common">Daurian ground squirrel</name>
    <dbReference type="NCBI Taxonomy" id="99837"/>
    <lineage>
        <taxon>Eukaryota</taxon>
        <taxon>Metazoa</taxon>
        <taxon>Chordata</taxon>
        <taxon>Craniata</taxon>
        <taxon>Vertebrata</taxon>
        <taxon>Euteleostomi</taxon>
        <taxon>Mammalia</taxon>
        <taxon>Eutheria</taxon>
        <taxon>Euarchontoglires</taxon>
        <taxon>Glires</taxon>
        <taxon>Rodentia</taxon>
        <taxon>Sciuromorpha</taxon>
        <taxon>Sciuridae</taxon>
        <taxon>Xerinae</taxon>
        <taxon>Marmotini</taxon>
        <taxon>Spermophilus</taxon>
    </lineage>
</organism>
<dbReference type="Pfam" id="PF16005">
    <property type="entry name" value="MOEP19"/>
    <property type="match status" value="2"/>
</dbReference>
<evidence type="ECO:0000313" key="7">
    <source>
        <dbReference type="Ensembl" id="ENSSDAP00000007766.1"/>
    </source>
</evidence>